<evidence type="ECO:0000256" key="1">
    <source>
        <dbReference type="SAM" id="MobiDB-lite"/>
    </source>
</evidence>
<protein>
    <submittedName>
        <fullName evidence="2">Uncharacterized protein</fullName>
    </submittedName>
</protein>
<keyword evidence="3" id="KW-1185">Reference proteome</keyword>
<gene>
    <name evidence="2" type="ORF">SNEC2469_LOCUS15854</name>
</gene>
<evidence type="ECO:0000313" key="2">
    <source>
        <dbReference type="EMBL" id="CAE7550379.1"/>
    </source>
</evidence>
<dbReference type="AlphaFoldDB" id="A0A812TV39"/>
<dbReference type="OrthoDB" id="408309at2759"/>
<evidence type="ECO:0000313" key="3">
    <source>
        <dbReference type="Proteomes" id="UP000601435"/>
    </source>
</evidence>
<reference evidence="2" key="1">
    <citation type="submission" date="2021-02" db="EMBL/GenBank/DDBJ databases">
        <authorList>
            <person name="Dougan E. K."/>
            <person name="Rhodes N."/>
            <person name="Thang M."/>
            <person name="Chan C."/>
        </authorList>
    </citation>
    <scope>NUCLEOTIDE SEQUENCE</scope>
</reference>
<accession>A0A812TV39</accession>
<name>A0A812TV39_9DINO</name>
<proteinExistence type="predicted"/>
<sequence length="327" mass="37646">MLSKRWQLARGLMRASFRLKRSLENFIFANGDFRKKMHYKLPRLDVLEVTLADSGISNAIRNRQGRAVSVQTMEANRIWFMIHMYEPKHLWINCGRQNPSKIFWPRGLLDDLYEHQIEQGRHFHVCCGQNIFAESTPELQDVMHGTMCAVHFPSEVMGLGKMSGNKFLNKKSFIYTTSRVVHEATNTHRAKRHLSNPGQLPSNTPAPRSQTWQLRLAEHAAAAMISDCSVPLYLSELLVTNLKRDGDINLSNHAALENAQQVVKRRRLLRRQPPEVSKPRDQQSEASWVQELIPQFEVKRVVMARGTNRVQPPKPGLEIQDIPFVKQ</sequence>
<feature type="region of interest" description="Disordered" evidence="1">
    <location>
        <begin position="187"/>
        <end position="207"/>
    </location>
</feature>
<dbReference type="Proteomes" id="UP000601435">
    <property type="component" value="Unassembled WGS sequence"/>
</dbReference>
<feature type="compositionally biased region" description="Polar residues" evidence="1">
    <location>
        <begin position="196"/>
        <end position="207"/>
    </location>
</feature>
<comment type="caution">
    <text evidence="2">The sequence shown here is derived from an EMBL/GenBank/DDBJ whole genome shotgun (WGS) entry which is preliminary data.</text>
</comment>
<dbReference type="EMBL" id="CAJNJA010025849">
    <property type="protein sequence ID" value="CAE7550379.1"/>
    <property type="molecule type" value="Genomic_DNA"/>
</dbReference>
<organism evidence="2 3">
    <name type="scientific">Symbiodinium necroappetens</name>
    <dbReference type="NCBI Taxonomy" id="1628268"/>
    <lineage>
        <taxon>Eukaryota</taxon>
        <taxon>Sar</taxon>
        <taxon>Alveolata</taxon>
        <taxon>Dinophyceae</taxon>
        <taxon>Suessiales</taxon>
        <taxon>Symbiodiniaceae</taxon>
        <taxon>Symbiodinium</taxon>
    </lineage>
</organism>